<reference evidence="4" key="2">
    <citation type="submission" date="2022-06" db="UniProtKB">
        <authorList>
            <consortium name="EnsemblMetazoa"/>
        </authorList>
    </citation>
    <scope>IDENTIFICATION</scope>
</reference>
<evidence type="ECO:0000256" key="2">
    <source>
        <dbReference type="ARBA" id="ARBA00022490"/>
    </source>
</evidence>
<feature type="compositionally biased region" description="Basic and acidic residues" evidence="3">
    <location>
        <begin position="150"/>
        <end position="170"/>
    </location>
</feature>
<organism evidence="4 5">
    <name type="scientific">Acyrthosiphon pisum</name>
    <name type="common">Pea aphid</name>
    <dbReference type="NCBI Taxonomy" id="7029"/>
    <lineage>
        <taxon>Eukaryota</taxon>
        <taxon>Metazoa</taxon>
        <taxon>Ecdysozoa</taxon>
        <taxon>Arthropoda</taxon>
        <taxon>Hexapoda</taxon>
        <taxon>Insecta</taxon>
        <taxon>Pterygota</taxon>
        <taxon>Neoptera</taxon>
        <taxon>Paraneoptera</taxon>
        <taxon>Hemiptera</taxon>
        <taxon>Sternorrhyncha</taxon>
        <taxon>Aphidomorpha</taxon>
        <taxon>Aphidoidea</taxon>
        <taxon>Aphididae</taxon>
        <taxon>Macrosiphini</taxon>
        <taxon>Acyrthosiphon</taxon>
    </lineage>
</organism>
<evidence type="ECO:0008006" key="6">
    <source>
        <dbReference type="Google" id="ProtNLM"/>
    </source>
</evidence>
<feature type="compositionally biased region" description="Basic residues" evidence="3">
    <location>
        <begin position="332"/>
        <end position="345"/>
    </location>
</feature>
<dbReference type="GO" id="GO:0036464">
    <property type="term" value="C:cytoplasmic ribonucleoprotein granule"/>
    <property type="evidence" value="ECO:0007669"/>
    <property type="project" value="UniProtKB-ARBA"/>
</dbReference>
<dbReference type="PANTHER" id="PTHR12269">
    <property type="entry name" value="EUKARYOTIC TRANSLATION INITIATION FACTOR 4E TRANSPORTER"/>
    <property type="match status" value="1"/>
</dbReference>
<keyword evidence="2" id="KW-0963">Cytoplasm</keyword>
<keyword evidence="5" id="KW-1185">Reference proteome</keyword>
<dbReference type="InterPro" id="IPR018862">
    <property type="entry name" value="eIF4E-T"/>
</dbReference>
<feature type="region of interest" description="Disordered" evidence="3">
    <location>
        <begin position="921"/>
        <end position="949"/>
    </location>
</feature>
<dbReference type="Proteomes" id="UP000007819">
    <property type="component" value="Chromosome A3"/>
</dbReference>
<proteinExistence type="predicted"/>
<reference evidence="5" key="1">
    <citation type="submission" date="2010-06" db="EMBL/GenBank/DDBJ databases">
        <authorList>
            <person name="Jiang H."/>
            <person name="Abraham K."/>
            <person name="Ali S."/>
            <person name="Alsbrooks S.L."/>
            <person name="Anim B.N."/>
            <person name="Anosike U.S."/>
            <person name="Attaway T."/>
            <person name="Bandaranaike D.P."/>
            <person name="Battles P.K."/>
            <person name="Bell S.N."/>
            <person name="Bell A.V."/>
            <person name="Beltran B."/>
            <person name="Bickham C."/>
            <person name="Bustamante Y."/>
            <person name="Caleb T."/>
            <person name="Canada A."/>
            <person name="Cardenas V."/>
            <person name="Carter K."/>
            <person name="Chacko J."/>
            <person name="Chandrabose M.N."/>
            <person name="Chavez D."/>
            <person name="Chavez A."/>
            <person name="Chen L."/>
            <person name="Chu H.-S."/>
            <person name="Claassen K.J."/>
            <person name="Cockrell R."/>
            <person name="Collins M."/>
            <person name="Cooper J.A."/>
            <person name="Cree A."/>
            <person name="Curry S.M."/>
            <person name="Da Y."/>
            <person name="Dao M.D."/>
            <person name="Das B."/>
            <person name="Davila M.-L."/>
            <person name="Davy-Carroll L."/>
            <person name="Denson S."/>
            <person name="Dinh H."/>
            <person name="Ebong V.E."/>
            <person name="Edwards J.R."/>
            <person name="Egan A."/>
            <person name="El-Daye J."/>
            <person name="Escobedo L."/>
            <person name="Fernandez S."/>
            <person name="Fernando P.R."/>
            <person name="Flagg N."/>
            <person name="Forbes L.D."/>
            <person name="Fowler R.G."/>
            <person name="Fu Q."/>
            <person name="Gabisi R.A."/>
            <person name="Ganer J."/>
            <person name="Garbino Pronczuk A."/>
            <person name="Garcia R.M."/>
            <person name="Garner T."/>
            <person name="Garrett T.E."/>
            <person name="Gonzalez D.A."/>
            <person name="Hamid H."/>
            <person name="Hawkins E.S."/>
            <person name="Hirani K."/>
            <person name="Hogues M.E."/>
            <person name="Hollins B."/>
            <person name="Hsiao C.-H."/>
            <person name="Jabil R."/>
            <person name="James M.L."/>
            <person name="Jhangiani S.N."/>
            <person name="Johnson B."/>
            <person name="Johnson Q."/>
            <person name="Joshi V."/>
            <person name="Kalu J.B."/>
            <person name="Kam C."/>
            <person name="Kashfia A."/>
            <person name="Keebler J."/>
            <person name="Kisamo H."/>
            <person name="Kovar C.L."/>
            <person name="Lago L.A."/>
            <person name="Lai C.-Y."/>
            <person name="Laidlaw J."/>
            <person name="Lara F."/>
            <person name="Le T.-K."/>
            <person name="Lee S.L."/>
            <person name="Legall F.H."/>
            <person name="Lemon S.J."/>
            <person name="Lewis L.R."/>
            <person name="Li B."/>
            <person name="Liu Y."/>
            <person name="Liu Y.-S."/>
            <person name="Lopez J."/>
            <person name="Lozado R.J."/>
            <person name="Lu J."/>
            <person name="Madu R.C."/>
            <person name="Maheshwari M."/>
            <person name="Maheshwari R."/>
            <person name="Malloy K."/>
            <person name="Martinez E."/>
            <person name="Mathew T."/>
            <person name="Mercado I.C."/>
            <person name="Mercado C."/>
            <person name="Meyer B."/>
            <person name="Montgomery K."/>
            <person name="Morgan M.B."/>
            <person name="Munidasa M."/>
            <person name="Nazareth L.V."/>
            <person name="Nelson J."/>
            <person name="Ng B.M."/>
            <person name="Nguyen N.B."/>
            <person name="Nguyen P.Q."/>
            <person name="Nguyen T."/>
            <person name="Obregon M."/>
            <person name="Okwuonu G.O."/>
            <person name="Onwere C.G."/>
            <person name="Orozco G."/>
            <person name="Parra A."/>
            <person name="Patel S."/>
            <person name="Patil S."/>
            <person name="Perez A."/>
            <person name="Perez Y."/>
            <person name="Pham C."/>
            <person name="Primus E.L."/>
            <person name="Pu L.-L."/>
            <person name="Puazo M."/>
            <person name="Qin X."/>
            <person name="Quiroz J.B."/>
            <person name="Reese J."/>
            <person name="Richards S."/>
            <person name="Rives C.M."/>
            <person name="Robberts R."/>
            <person name="Ruiz S.J."/>
            <person name="Ruiz M.J."/>
            <person name="Santibanez J."/>
            <person name="Schneider B.W."/>
            <person name="Sisson I."/>
            <person name="Smith M."/>
            <person name="Sodergren E."/>
            <person name="Song X.-Z."/>
            <person name="Song B.B."/>
            <person name="Summersgill H."/>
            <person name="Thelus R."/>
            <person name="Thornton R.D."/>
            <person name="Trejos Z.Y."/>
            <person name="Usmani K."/>
            <person name="Vattathil S."/>
            <person name="Villasana D."/>
            <person name="Walker D.L."/>
            <person name="Wang S."/>
            <person name="Wang K."/>
            <person name="White C.S."/>
            <person name="Williams A.C."/>
            <person name="Williamson J."/>
            <person name="Wilson K."/>
            <person name="Woghiren I.O."/>
            <person name="Woodworth J.R."/>
            <person name="Worley K.C."/>
            <person name="Wright R.A."/>
            <person name="Wu W."/>
            <person name="Young L."/>
            <person name="Zhang L."/>
            <person name="Zhang J."/>
            <person name="Zhu Y."/>
            <person name="Muzny D.M."/>
            <person name="Weinstock G."/>
            <person name="Gibbs R.A."/>
        </authorList>
    </citation>
    <scope>NUCLEOTIDE SEQUENCE [LARGE SCALE GENOMIC DNA]</scope>
    <source>
        <strain evidence="5">LSR1</strain>
    </source>
</reference>
<dbReference type="OrthoDB" id="8916892at2759"/>
<feature type="compositionally biased region" description="Basic and acidic residues" evidence="3">
    <location>
        <begin position="208"/>
        <end position="219"/>
    </location>
</feature>
<feature type="compositionally biased region" description="Basic and acidic residues" evidence="3">
    <location>
        <begin position="363"/>
        <end position="400"/>
    </location>
</feature>
<evidence type="ECO:0000256" key="3">
    <source>
        <dbReference type="SAM" id="MobiDB-lite"/>
    </source>
</evidence>
<evidence type="ECO:0000313" key="5">
    <source>
        <dbReference type="Proteomes" id="UP000007819"/>
    </source>
</evidence>
<feature type="compositionally biased region" description="Polar residues" evidence="3">
    <location>
        <begin position="176"/>
        <end position="206"/>
    </location>
</feature>
<feature type="region of interest" description="Disordered" evidence="3">
    <location>
        <begin position="139"/>
        <end position="403"/>
    </location>
</feature>
<accession>A0A8R2H4S7</accession>
<dbReference type="AlphaFoldDB" id="A0A8R2H4S7"/>
<dbReference type="EnsemblMetazoa" id="XM_016804177.2">
    <property type="protein sequence ID" value="XP_016659666.1"/>
    <property type="gene ID" value="LOC100165864"/>
</dbReference>
<protein>
    <recommendedName>
        <fullName evidence="6">Eukaryotic translation initiation factor 4E transporter</fullName>
    </recommendedName>
</protein>
<feature type="compositionally biased region" description="Polar residues" evidence="3">
    <location>
        <begin position="932"/>
        <end position="942"/>
    </location>
</feature>
<comment type="subcellular location">
    <subcellularLocation>
        <location evidence="1">Cytoplasm</location>
    </subcellularLocation>
</comment>
<dbReference type="GeneID" id="100165864"/>
<dbReference type="Pfam" id="PF10477">
    <property type="entry name" value="EIF4E-T"/>
    <property type="match status" value="1"/>
</dbReference>
<dbReference type="RefSeq" id="XP_016659666.1">
    <property type="nucleotide sequence ID" value="XM_016804177.1"/>
</dbReference>
<feature type="compositionally biased region" description="Basic and acidic residues" evidence="3">
    <location>
        <begin position="252"/>
        <end position="303"/>
    </location>
</feature>
<sequence>MESRVIKSRKRHSGIQGPMLKKVLKTMPHSKENIPELPLNNSMFTNSLKKCLGITTNEMENETTIEDKVKVVRFKQPTQKYTKEALLELQNLSSSKVRPKFLDNFPDLDLELAGKTRKGSRPVASGKPATNTKTVAFDLPPWQNQLTENGEPKTEKKPQDAKDRLKKDQDIVLSPQRRSFNSGCFVTMNASSGPKRSNSPLNTSAKQYVEREPIREPRRVGSGRLMSRDSWDSGFRQPENGIANNYNFGKGGFRESSSHSSIEPRRKDFEFDRGETDRYRNYDRFKGSSNYDRRRNDSYRTQEEPEWMTDGPTSQHDTIELRGFEDPPVDKTKKKKTKPASRAKKNSIESTSTESVAAIKGASETKIKKTKKEKDEDKKKRSTVDKPNNESEDQTKKDSESITGNEFIQAYDAEHKINDNVFNDFNIDDFLKPDYLSDMHIEGETDGNVAGSRFRQWFTTHDSSRASSASTEMLNSAINKGATDNVEEDPRQLTSMLMGMVKHNNQNESKNITNAYDSITSSENNKLPPAIMDVIKASAPQLTDPKAAIRDLEVNGKVQSLEEIESRLRMSSGQQNGYSPPLNNIQFHEEMKLKKLHNMKMPQNEHENSNNDGHITNSSQNYSILQMLNNAQGPQNYMVNQGQNPAGQYGSSNNYRSQQPSMQVPNDLVMKLMEAQQIQKQHENMVAKAMAAQQQQSKQNMFKLPVELQNMVNFYTPTKDILQSREAQEMLMGIKRGEVMLHHLVEQWKKTSTNQSRYRETLICLMKVFQHSSNAQRMANQQDLVYQQQQQAALYQSQMLKRQLLDQTHKRMENVHNASYGGEGAMDLGSSQSQSQPRIGLTPTSVLRKMTSTSEPLVDKHHIPDERSVTQHALQHQINTLQQQIQQQQFMQQQQQQQQQQQRPVNTTIQQILSGNYPRYHGAQQQQQQHQSNNMNGRSINYGSADKSRMNRVQSPVSNQLARWFSPELLAQARAGRLPNMPAMSQNINMLSVEDIEKFQVGGRS</sequence>
<dbReference type="GO" id="GO:0017148">
    <property type="term" value="P:negative regulation of translation"/>
    <property type="evidence" value="ECO:0007669"/>
    <property type="project" value="TreeGrafter"/>
</dbReference>
<evidence type="ECO:0000313" key="4">
    <source>
        <dbReference type="EnsemblMetazoa" id="XP_016659666.1"/>
    </source>
</evidence>
<dbReference type="GO" id="GO:0005634">
    <property type="term" value="C:nucleus"/>
    <property type="evidence" value="ECO:0007669"/>
    <property type="project" value="TreeGrafter"/>
</dbReference>
<name>A0A8R2H4S7_ACYPI</name>
<dbReference type="PANTHER" id="PTHR12269:SF1">
    <property type="entry name" value="EUKARYOTIC TRANSLATION INITIATION FACTOR 4E TRANSPORTER"/>
    <property type="match status" value="1"/>
</dbReference>
<feature type="compositionally biased region" description="Basic and acidic residues" evidence="3">
    <location>
        <begin position="317"/>
        <end position="331"/>
    </location>
</feature>
<evidence type="ECO:0000256" key="1">
    <source>
        <dbReference type="ARBA" id="ARBA00004496"/>
    </source>
</evidence>
<dbReference type="GO" id="GO:0003729">
    <property type="term" value="F:mRNA binding"/>
    <property type="evidence" value="ECO:0007669"/>
    <property type="project" value="TreeGrafter"/>
</dbReference>